<evidence type="ECO:0000256" key="3">
    <source>
        <dbReference type="ARBA" id="ARBA00022892"/>
    </source>
</evidence>
<dbReference type="InParanoid" id="G0R1W1"/>
<dbReference type="EMBL" id="GL984231">
    <property type="protein sequence ID" value="EGR28550.1"/>
    <property type="molecule type" value="Genomic_DNA"/>
</dbReference>
<dbReference type="Gene3D" id="2.60.40.1670">
    <property type="entry name" value="beta-sandwich domain of Sec23/24"/>
    <property type="match status" value="1"/>
</dbReference>
<name>G0R1W1_ICHMU</name>
<dbReference type="InterPro" id="IPR006896">
    <property type="entry name" value="Sec23/24_trunk_dom"/>
</dbReference>
<organism evidence="7 8">
    <name type="scientific">Ichthyophthirius multifiliis</name>
    <name type="common">White spot disease agent</name>
    <name type="synonym">Ich</name>
    <dbReference type="NCBI Taxonomy" id="5932"/>
    <lineage>
        <taxon>Eukaryota</taxon>
        <taxon>Sar</taxon>
        <taxon>Alveolata</taxon>
        <taxon>Ciliophora</taxon>
        <taxon>Intramacronucleata</taxon>
        <taxon>Oligohymenophorea</taxon>
        <taxon>Hymenostomatida</taxon>
        <taxon>Ophryoglenina</taxon>
        <taxon>Ichthyophthirius</taxon>
    </lineage>
</organism>
<dbReference type="STRING" id="857967.G0R1W1"/>
<dbReference type="InterPro" id="IPR029006">
    <property type="entry name" value="ADF-H/Gelsolin-like_dom_sf"/>
</dbReference>
<dbReference type="SUPFAM" id="SSF53300">
    <property type="entry name" value="vWA-like"/>
    <property type="match status" value="1"/>
</dbReference>
<dbReference type="GO" id="GO:0070971">
    <property type="term" value="C:endoplasmic reticulum exit site"/>
    <property type="evidence" value="ECO:0007669"/>
    <property type="project" value="TreeGrafter"/>
</dbReference>
<keyword evidence="3" id="KW-0813">Transport</keyword>
<gene>
    <name evidence="7" type="ORF">IMG5_173150</name>
</gene>
<dbReference type="Pfam" id="PF04811">
    <property type="entry name" value="Sec23_trunk"/>
    <property type="match status" value="1"/>
</dbReference>
<dbReference type="InterPro" id="IPR036465">
    <property type="entry name" value="vWFA_dom_sf"/>
</dbReference>
<dbReference type="GO" id="GO:0000149">
    <property type="term" value="F:SNARE binding"/>
    <property type="evidence" value="ECO:0007669"/>
    <property type="project" value="TreeGrafter"/>
</dbReference>
<feature type="non-terminal residue" evidence="7">
    <location>
        <position position="516"/>
    </location>
</feature>
<sequence length="516" mass="60607">MSQKNELKLGSYEILAGIDYSARPPVAPSYIFLIDVSKGNQEILQTISQVLRELILEGNIPGGERKQFGFITYDKDVHLYRLKYNLNQPQMVVLSDWENQDQDLPFYEDLVVSLDTCQDLILCLIESLPKLFIENQVKFSNISNAIQVAVKIFKHIGGRLLIFQHNQIKEEENRQVNNDNYYRESNNTFFKDISKEIQQYFICPSIFVFSESFINIINLLDFTKYLNGDIFYYYSIQNQRQNFEQNLRQCLKKQITWESVFRLRCSQGFSVSQIIGNYCVRQGDLLTFQSDEYNFLFFLINQLNLRNKTLLYEFEMDQHFERKINNFSIQTALLYTSSDGIRKIRCHNYIIPLSSDIFDIYNQADCQVLTAYIAKVSSNSLYNQNILQIRQNIIEITRALFNFLCIFQEFLKIQCLTVNIVKRYLFIYIKNLIQVKHITTDINNCLRIFFNSVNVEEMVLHFVPALFCIDNMQDKSIVDSKGQYICPKQMITSFNSLGKTAYLMDTGTVLIMYINK</sequence>
<dbReference type="Gene3D" id="3.40.20.10">
    <property type="entry name" value="Severin"/>
    <property type="match status" value="1"/>
</dbReference>
<dbReference type="Pfam" id="PF08033">
    <property type="entry name" value="Sec23_BS"/>
    <property type="match status" value="1"/>
</dbReference>
<evidence type="ECO:0000256" key="2">
    <source>
        <dbReference type="ARBA" id="ARBA00022824"/>
    </source>
</evidence>
<protein>
    <submittedName>
        <fullName evidence="7">Protein transport protein, putative</fullName>
    </submittedName>
</protein>
<accession>G0R1W1</accession>
<evidence type="ECO:0000313" key="8">
    <source>
        <dbReference type="Proteomes" id="UP000008983"/>
    </source>
</evidence>
<dbReference type="Gene3D" id="1.20.120.730">
    <property type="entry name" value="Sec23/Sec24 helical domain"/>
    <property type="match status" value="1"/>
</dbReference>
<dbReference type="Gene3D" id="3.40.50.410">
    <property type="entry name" value="von Willebrand factor, type A domain"/>
    <property type="match status" value="1"/>
</dbReference>
<dbReference type="PANTHER" id="PTHR13803">
    <property type="entry name" value="SEC24-RELATED PROTEIN"/>
    <property type="match status" value="1"/>
</dbReference>
<proteinExistence type="predicted"/>
<evidence type="ECO:0000256" key="1">
    <source>
        <dbReference type="ARBA" id="ARBA00004586"/>
    </source>
</evidence>
<feature type="domain" description="Sec23/Sec24 beta-sandwich" evidence="6">
    <location>
        <begin position="257"/>
        <end position="353"/>
    </location>
</feature>
<reference evidence="7 8" key="1">
    <citation type="submission" date="2011-07" db="EMBL/GenBank/DDBJ databases">
        <authorList>
            <person name="Coyne R."/>
            <person name="Brami D."/>
            <person name="Johnson J."/>
            <person name="Hostetler J."/>
            <person name="Hannick L."/>
            <person name="Clark T."/>
            <person name="Cassidy-Hanley D."/>
            <person name="Inman J."/>
        </authorList>
    </citation>
    <scope>NUCLEOTIDE SEQUENCE [LARGE SCALE GENOMIC DNA]</scope>
    <source>
        <strain evidence="7 8">G5</strain>
    </source>
</reference>
<dbReference type="Proteomes" id="UP000008983">
    <property type="component" value="Unassembled WGS sequence"/>
</dbReference>
<dbReference type="GeneID" id="14904632"/>
<keyword evidence="3" id="KW-0931">ER-Golgi transport</keyword>
<dbReference type="eggNOG" id="KOG1985">
    <property type="taxonomic scope" value="Eukaryota"/>
</dbReference>
<dbReference type="RefSeq" id="XP_004029786.1">
    <property type="nucleotide sequence ID" value="XM_004029738.1"/>
</dbReference>
<dbReference type="AlphaFoldDB" id="G0R1W1"/>
<feature type="domain" description="Sec23/Sec24 trunk" evidence="5">
    <location>
        <begin position="26"/>
        <end position="249"/>
    </location>
</feature>
<dbReference type="GO" id="GO:0008270">
    <property type="term" value="F:zinc ion binding"/>
    <property type="evidence" value="ECO:0007669"/>
    <property type="project" value="TreeGrafter"/>
</dbReference>
<dbReference type="GO" id="GO:0090110">
    <property type="term" value="P:COPII-coated vesicle cargo loading"/>
    <property type="evidence" value="ECO:0007669"/>
    <property type="project" value="TreeGrafter"/>
</dbReference>
<dbReference type="PANTHER" id="PTHR13803:SF39">
    <property type="entry name" value="SECRETORY 24AB, ISOFORM A"/>
    <property type="match status" value="1"/>
</dbReference>
<keyword evidence="4" id="KW-0472">Membrane</keyword>
<evidence type="ECO:0000259" key="5">
    <source>
        <dbReference type="Pfam" id="PF04811"/>
    </source>
</evidence>
<keyword evidence="2" id="KW-0256">Endoplasmic reticulum</keyword>
<dbReference type="OMA" id="NITNCDD"/>
<dbReference type="GO" id="GO:0005789">
    <property type="term" value="C:endoplasmic reticulum membrane"/>
    <property type="evidence" value="ECO:0007669"/>
    <property type="project" value="UniProtKB-SubCell"/>
</dbReference>
<dbReference type="InterPro" id="IPR012990">
    <property type="entry name" value="Beta-sandwich_Sec23_24"/>
</dbReference>
<comment type="subcellular location">
    <subcellularLocation>
        <location evidence="1">Endoplasmic reticulum membrane</location>
    </subcellularLocation>
</comment>
<keyword evidence="8" id="KW-1185">Reference proteome</keyword>
<evidence type="ECO:0000313" key="7">
    <source>
        <dbReference type="EMBL" id="EGR28550.1"/>
    </source>
</evidence>
<evidence type="ECO:0000256" key="4">
    <source>
        <dbReference type="ARBA" id="ARBA00023136"/>
    </source>
</evidence>
<dbReference type="GO" id="GO:0006886">
    <property type="term" value="P:intracellular protein transport"/>
    <property type="evidence" value="ECO:0007669"/>
    <property type="project" value="InterPro"/>
</dbReference>
<dbReference type="SUPFAM" id="SSF81995">
    <property type="entry name" value="beta-sandwich domain of Sec23/24"/>
    <property type="match status" value="1"/>
</dbReference>
<dbReference type="OrthoDB" id="49016at2759"/>
<evidence type="ECO:0000259" key="6">
    <source>
        <dbReference type="Pfam" id="PF08033"/>
    </source>
</evidence>
<dbReference type="InterPro" id="IPR050550">
    <property type="entry name" value="SEC23_SEC24_subfamily"/>
</dbReference>
<dbReference type="GO" id="GO:0030127">
    <property type="term" value="C:COPII vesicle coat"/>
    <property type="evidence" value="ECO:0007669"/>
    <property type="project" value="InterPro"/>
</dbReference>